<dbReference type="AlphaFoldDB" id="A0A4V2JB35"/>
<gene>
    <name evidence="1" type="ORF">EYD46_08490</name>
</gene>
<dbReference type="OrthoDB" id="980645at2"/>
<evidence type="ECO:0000313" key="1">
    <source>
        <dbReference type="EMBL" id="TBN16663.1"/>
    </source>
</evidence>
<protein>
    <submittedName>
        <fullName evidence="1">Uncharacterized protein</fullName>
    </submittedName>
</protein>
<proteinExistence type="predicted"/>
<evidence type="ECO:0000313" key="2">
    <source>
        <dbReference type="Proteomes" id="UP000292372"/>
    </source>
</evidence>
<dbReference type="Proteomes" id="UP000292372">
    <property type="component" value="Unassembled WGS sequence"/>
</dbReference>
<organism evidence="1 2">
    <name type="scientific">Hyunsoonleella pacifica</name>
    <dbReference type="NCBI Taxonomy" id="1080224"/>
    <lineage>
        <taxon>Bacteria</taxon>
        <taxon>Pseudomonadati</taxon>
        <taxon>Bacteroidota</taxon>
        <taxon>Flavobacteriia</taxon>
        <taxon>Flavobacteriales</taxon>
        <taxon>Flavobacteriaceae</taxon>
    </lineage>
</organism>
<dbReference type="RefSeq" id="WP_130936644.1">
    <property type="nucleotide sequence ID" value="NZ_BMEE01000002.1"/>
</dbReference>
<accession>A0A4V2JB35</accession>
<sequence length="127" mass="14952">MKTLFSYILLFTLAFRPLYNISYVAYFELNIDYIIETYCVNKEKPSLQCNGKCHLANQLSLVSNVDTKEDALSFNSFYEAFIPVYFQKLELNCTTYNNNYFILNNWNYTKAFNSLYKDNLDPPPKVV</sequence>
<keyword evidence="2" id="KW-1185">Reference proteome</keyword>
<reference evidence="1 2" key="1">
    <citation type="journal article" date="2015" name="Int. J. Syst. Evol. Microbiol.">
        <title>Hyunsoonleella pacifica sp. nov., isolated from seawater of South Pacific Gyre.</title>
        <authorList>
            <person name="Gao X."/>
            <person name="Zhang Z."/>
            <person name="Dai X."/>
            <person name="Zhang X.H."/>
        </authorList>
    </citation>
    <scope>NUCLEOTIDE SEQUENCE [LARGE SCALE GENOMIC DNA]</scope>
    <source>
        <strain evidence="1 2">SW033</strain>
    </source>
</reference>
<dbReference type="EMBL" id="SIRS01000003">
    <property type="protein sequence ID" value="TBN16663.1"/>
    <property type="molecule type" value="Genomic_DNA"/>
</dbReference>
<name>A0A4V2JB35_9FLAO</name>
<comment type="caution">
    <text evidence="1">The sequence shown here is derived from an EMBL/GenBank/DDBJ whole genome shotgun (WGS) entry which is preliminary data.</text>
</comment>